<feature type="compositionally biased region" description="Low complexity" evidence="1">
    <location>
        <begin position="158"/>
        <end position="181"/>
    </location>
</feature>
<gene>
    <name evidence="2" type="ORF">SBF1_2390006</name>
</gene>
<evidence type="ECO:0000256" key="1">
    <source>
        <dbReference type="SAM" id="MobiDB-lite"/>
    </source>
</evidence>
<feature type="region of interest" description="Disordered" evidence="1">
    <location>
        <begin position="26"/>
        <end position="125"/>
    </location>
</feature>
<feature type="compositionally biased region" description="Low complexity" evidence="1">
    <location>
        <begin position="94"/>
        <end position="122"/>
    </location>
</feature>
<feature type="compositionally biased region" description="Low complexity" evidence="1">
    <location>
        <begin position="26"/>
        <end position="55"/>
    </location>
</feature>
<organism evidence="2 3">
    <name type="scientific">Candidatus Desulfosporosinus infrequens</name>
    <dbReference type="NCBI Taxonomy" id="2043169"/>
    <lineage>
        <taxon>Bacteria</taxon>
        <taxon>Bacillati</taxon>
        <taxon>Bacillota</taxon>
        <taxon>Clostridia</taxon>
        <taxon>Eubacteriales</taxon>
        <taxon>Desulfitobacteriaceae</taxon>
        <taxon>Desulfosporosinus</taxon>
    </lineage>
</organism>
<evidence type="ECO:0000313" key="3">
    <source>
        <dbReference type="Proteomes" id="UP000238916"/>
    </source>
</evidence>
<feature type="compositionally biased region" description="Polar residues" evidence="1">
    <location>
        <begin position="182"/>
        <end position="195"/>
    </location>
</feature>
<sequence length="221" mass="22101">MSISPISSTGPTQSQSQVLMAQLQAQISQQIADKRSSAAGNTTSTTSSAQQDTAQFSPQALQAANSSKTNPLDALVSNGTITQDQETAIDSTLQAAMQAQSGTQSQSSTASTATTGSATTSGPLGSLVTSGVISQSQANAVTNTLKASHHGHHGHHGGSSSAPSTTDTDSSSSAQSSTASTNPLDSLVSNGSITQDQENTINSALAAAMQAYGSLSTTKQP</sequence>
<feature type="compositionally biased region" description="Basic residues" evidence="1">
    <location>
        <begin position="147"/>
        <end position="156"/>
    </location>
</feature>
<feature type="compositionally biased region" description="Polar residues" evidence="1">
    <location>
        <begin position="56"/>
        <end position="70"/>
    </location>
</feature>
<evidence type="ECO:0000313" key="2">
    <source>
        <dbReference type="EMBL" id="SPF41060.1"/>
    </source>
</evidence>
<name>A0A2U3KNC7_9FIRM</name>
<accession>A0A2U3KNC7</accession>
<dbReference type="AlphaFoldDB" id="A0A2U3KNC7"/>
<proteinExistence type="predicted"/>
<feature type="compositionally biased region" description="Polar residues" evidence="1">
    <location>
        <begin position="77"/>
        <end position="93"/>
    </location>
</feature>
<reference evidence="3" key="1">
    <citation type="submission" date="2018-02" db="EMBL/GenBank/DDBJ databases">
        <authorList>
            <person name="Hausmann B."/>
        </authorList>
    </citation>
    <scope>NUCLEOTIDE SEQUENCE [LARGE SCALE GENOMIC DNA]</scope>
    <source>
        <strain evidence="3">Peat soil MAG SbF1</strain>
    </source>
</reference>
<feature type="region of interest" description="Disordered" evidence="1">
    <location>
        <begin position="145"/>
        <end position="195"/>
    </location>
</feature>
<dbReference type="OrthoDB" id="1898509at2"/>
<dbReference type="EMBL" id="OMOF01000156">
    <property type="protein sequence ID" value="SPF41060.1"/>
    <property type="molecule type" value="Genomic_DNA"/>
</dbReference>
<protein>
    <submittedName>
        <fullName evidence="2">Uncharacterized protein</fullName>
    </submittedName>
</protein>
<dbReference type="Proteomes" id="UP000238916">
    <property type="component" value="Unassembled WGS sequence"/>
</dbReference>